<keyword evidence="1" id="KW-0812">Transmembrane</keyword>
<proteinExistence type="predicted"/>
<dbReference type="Proteomes" id="UP000028533">
    <property type="component" value="Unassembled WGS sequence"/>
</dbReference>
<keyword evidence="1" id="KW-0472">Membrane</keyword>
<evidence type="ECO:0000313" key="3">
    <source>
        <dbReference type="Proteomes" id="UP000028533"/>
    </source>
</evidence>
<comment type="caution">
    <text evidence="2">The sequence shown here is derived from an EMBL/GenBank/DDBJ whole genome shotgun (WGS) entry which is preliminary data.</text>
</comment>
<gene>
    <name evidence="2" type="ORF">MCAPa_7210</name>
</gene>
<sequence>MDLLNNINLMAGFDSFKLIESLSNETNQILKICWLAGLVIAGSMFCYNGFLCWKSDQEKRKDKLKNMFWCLVSGSIVGLAPFIINAFIQAGKGTDFKINLTTIYLLPYSILNLN</sequence>
<dbReference type="AlphaFoldDB" id="A0A084EJ57"/>
<dbReference type="InterPro" id="IPR043993">
    <property type="entry name" value="T4SS_pilin"/>
</dbReference>
<dbReference type="EMBL" id="JFDO01000027">
    <property type="protein sequence ID" value="KEZ17999.1"/>
    <property type="molecule type" value="Genomic_DNA"/>
</dbReference>
<feature type="transmembrane region" description="Helical" evidence="1">
    <location>
        <begin position="68"/>
        <end position="88"/>
    </location>
</feature>
<feature type="transmembrane region" description="Helical" evidence="1">
    <location>
        <begin position="29"/>
        <end position="47"/>
    </location>
</feature>
<name>A0A084EJ57_MYCCA</name>
<reference evidence="2 3" key="1">
    <citation type="submission" date="2014-02" db="EMBL/GenBank/DDBJ databases">
        <title>Genome sequence of Mycoplasma capricolum subsp. capricolum strain 14232.</title>
        <authorList>
            <person name="Sirand-Pugnet P."/>
            <person name="Breton M."/>
            <person name="Dordet-Frisoni E."/>
            <person name="Baranowski E."/>
            <person name="Barre A."/>
            <person name="Couture C."/>
            <person name="Dupuy V."/>
            <person name="Gaurivaud P."/>
            <person name="Jacob D."/>
            <person name="Lemaitre C."/>
            <person name="Manso-Silvan L."/>
            <person name="Nikolski M."/>
            <person name="Nouvel L.-X."/>
            <person name="Poumarat F."/>
            <person name="Tardy F."/>
            <person name="Thebault P."/>
            <person name="Theil S."/>
            <person name="Citti C."/>
            <person name="Thiaucourt F."/>
            <person name="Blanchard A."/>
        </authorList>
    </citation>
    <scope>NUCLEOTIDE SEQUENCE [LARGE SCALE GENOMIC DNA]</scope>
    <source>
        <strain evidence="2 3">14232</strain>
    </source>
</reference>
<accession>A0A084EJ57</accession>
<dbReference type="RefSeq" id="WP_036432323.1">
    <property type="nucleotide sequence ID" value="NZ_JFDO01000027.1"/>
</dbReference>
<dbReference type="Pfam" id="PF18895">
    <property type="entry name" value="T4SS_pilin"/>
    <property type="match status" value="1"/>
</dbReference>
<keyword evidence="1" id="KW-1133">Transmembrane helix</keyword>
<organism evidence="2 3">
    <name type="scientific">Mycoplasma capricolum subsp. capricolum 14232</name>
    <dbReference type="NCBI Taxonomy" id="1188238"/>
    <lineage>
        <taxon>Bacteria</taxon>
        <taxon>Bacillati</taxon>
        <taxon>Mycoplasmatota</taxon>
        <taxon>Mollicutes</taxon>
        <taxon>Mycoplasmataceae</taxon>
        <taxon>Mycoplasma</taxon>
    </lineage>
</organism>
<protein>
    <submittedName>
        <fullName evidence="2">Uncharacterized protein</fullName>
    </submittedName>
</protein>
<evidence type="ECO:0000256" key="1">
    <source>
        <dbReference type="SAM" id="Phobius"/>
    </source>
</evidence>
<evidence type="ECO:0000313" key="2">
    <source>
        <dbReference type="EMBL" id="KEZ17999.1"/>
    </source>
</evidence>